<organism evidence="1 2">
    <name type="scientific">Winogradskya humida</name>
    <dbReference type="NCBI Taxonomy" id="113566"/>
    <lineage>
        <taxon>Bacteria</taxon>
        <taxon>Bacillati</taxon>
        <taxon>Actinomycetota</taxon>
        <taxon>Actinomycetes</taxon>
        <taxon>Micromonosporales</taxon>
        <taxon>Micromonosporaceae</taxon>
        <taxon>Winogradskya</taxon>
    </lineage>
</organism>
<evidence type="ECO:0000313" key="1">
    <source>
        <dbReference type="EMBL" id="GIE17348.1"/>
    </source>
</evidence>
<keyword evidence="2" id="KW-1185">Reference proteome</keyword>
<evidence type="ECO:0000313" key="2">
    <source>
        <dbReference type="Proteomes" id="UP000603200"/>
    </source>
</evidence>
<reference evidence="1 2" key="1">
    <citation type="submission" date="2021-01" db="EMBL/GenBank/DDBJ databases">
        <title>Whole genome shotgun sequence of Actinoplanes humidus NBRC 14915.</title>
        <authorList>
            <person name="Komaki H."/>
            <person name="Tamura T."/>
        </authorList>
    </citation>
    <scope>NUCLEOTIDE SEQUENCE [LARGE SCALE GENOMIC DNA]</scope>
    <source>
        <strain evidence="1 2">NBRC 14915</strain>
    </source>
</reference>
<name>A0ABQ3ZFS5_9ACTN</name>
<proteinExistence type="predicted"/>
<sequence length="80" mass="8647">MQAPSADVVGEVVKGIDNRQKPEIFDVVHVEAVLAAGGLSKDPDHAAPRSIPCLNQLAPVVEFEHSDSFRAPLRQFDVLT</sequence>
<protein>
    <submittedName>
        <fullName evidence="1">Uncharacterized protein</fullName>
    </submittedName>
</protein>
<gene>
    <name evidence="1" type="ORF">Ahu01nite_004500</name>
</gene>
<comment type="caution">
    <text evidence="1">The sequence shown here is derived from an EMBL/GenBank/DDBJ whole genome shotgun (WGS) entry which is preliminary data.</text>
</comment>
<dbReference type="EMBL" id="BOMN01000008">
    <property type="protein sequence ID" value="GIE17348.1"/>
    <property type="molecule type" value="Genomic_DNA"/>
</dbReference>
<dbReference type="Proteomes" id="UP000603200">
    <property type="component" value="Unassembled WGS sequence"/>
</dbReference>
<accession>A0ABQ3ZFS5</accession>